<reference evidence="1" key="1">
    <citation type="submission" date="2020-08" db="EMBL/GenBank/DDBJ databases">
        <title>Multicomponent nature underlies the extraordinary mechanical properties of spider dragline silk.</title>
        <authorList>
            <person name="Kono N."/>
            <person name="Nakamura H."/>
            <person name="Mori M."/>
            <person name="Yoshida Y."/>
            <person name="Ohtoshi R."/>
            <person name="Malay A.D."/>
            <person name="Moran D.A.P."/>
            <person name="Tomita M."/>
            <person name="Numata K."/>
            <person name="Arakawa K."/>
        </authorList>
    </citation>
    <scope>NUCLEOTIDE SEQUENCE</scope>
</reference>
<organism evidence="1 2">
    <name type="scientific">Trichonephila clavipes</name>
    <name type="common">Golden silk orbweaver</name>
    <name type="synonym">Nephila clavipes</name>
    <dbReference type="NCBI Taxonomy" id="2585209"/>
    <lineage>
        <taxon>Eukaryota</taxon>
        <taxon>Metazoa</taxon>
        <taxon>Ecdysozoa</taxon>
        <taxon>Arthropoda</taxon>
        <taxon>Chelicerata</taxon>
        <taxon>Arachnida</taxon>
        <taxon>Araneae</taxon>
        <taxon>Araneomorphae</taxon>
        <taxon>Entelegynae</taxon>
        <taxon>Araneoidea</taxon>
        <taxon>Nephilidae</taxon>
        <taxon>Trichonephila</taxon>
    </lineage>
</organism>
<evidence type="ECO:0000313" key="2">
    <source>
        <dbReference type="Proteomes" id="UP000887159"/>
    </source>
</evidence>
<dbReference type="Proteomes" id="UP000887159">
    <property type="component" value="Unassembled WGS sequence"/>
</dbReference>
<protein>
    <submittedName>
        <fullName evidence="1">Uncharacterized protein</fullName>
    </submittedName>
</protein>
<proteinExistence type="predicted"/>
<keyword evidence="2" id="KW-1185">Reference proteome</keyword>
<sequence length="77" mass="8698">MESIGTKSHVWESSLRFLRIETDVLSPTFVQSLRCWIALRLSHNIHISSGDVIVLMIRRASSMAINSDLKTEQSPNS</sequence>
<dbReference type="AlphaFoldDB" id="A0A8X7BHU6"/>
<name>A0A8X7BHU6_TRICX</name>
<evidence type="ECO:0000313" key="1">
    <source>
        <dbReference type="EMBL" id="GFY30994.1"/>
    </source>
</evidence>
<gene>
    <name evidence="1" type="ORF">TNCV_1629671</name>
</gene>
<dbReference type="EMBL" id="BMAU01021395">
    <property type="protein sequence ID" value="GFY30994.1"/>
    <property type="molecule type" value="Genomic_DNA"/>
</dbReference>
<comment type="caution">
    <text evidence="1">The sequence shown here is derived from an EMBL/GenBank/DDBJ whole genome shotgun (WGS) entry which is preliminary data.</text>
</comment>
<accession>A0A8X7BHU6</accession>